<feature type="region of interest" description="Disordered" evidence="1">
    <location>
        <begin position="297"/>
        <end position="323"/>
    </location>
</feature>
<feature type="compositionally biased region" description="Polar residues" evidence="1">
    <location>
        <begin position="300"/>
        <end position="317"/>
    </location>
</feature>
<sequence>MAQRCSQLPTFGNWENGDSVPYTAYFEKAREGKGHVKRNPNGVQGDYETSMNSEPITKTSSIQKEVIPGSRKVAEPEVAMLKHKHYRSGDEANRKRLIGSPLHRVAIGGRTASGTSRPYNSGIRKPKTEAEQVMKGRDARRRSYDYRFRAEEDNHPRRRLSDSTLHQDPRYGRVIAESPVHCDGVRISCCSPNRTTWQNPRLERMESSSYRAQHRASVGGGGGPMPSPVREKRYSSTTSRHNAVPMTPGRSHHKSVARGDKTPNHSIAVPKFGDWDETNPSSADQYTDVFNRVVEEKQGAAQTAPVSTTGTPHSNGQYLHADTKPELQPRGCWCFPWRAK</sequence>
<gene>
    <name evidence="3" type="ORF">ACJRO7_031551</name>
</gene>
<keyword evidence="4" id="KW-1185">Reference proteome</keyword>
<comment type="caution">
    <text evidence="3">The sequence shown here is derived from an EMBL/GenBank/DDBJ whole genome shotgun (WGS) entry which is preliminary data.</text>
</comment>
<dbReference type="InterPro" id="IPR008700">
    <property type="entry name" value="TypeIII_avirulence_cleave"/>
</dbReference>
<dbReference type="Proteomes" id="UP001634007">
    <property type="component" value="Unassembled WGS sequence"/>
</dbReference>
<evidence type="ECO:0000313" key="4">
    <source>
        <dbReference type="Proteomes" id="UP001634007"/>
    </source>
</evidence>
<evidence type="ECO:0000259" key="2">
    <source>
        <dbReference type="Pfam" id="PF05627"/>
    </source>
</evidence>
<dbReference type="InterPro" id="IPR040387">
    <property type="entry name" value="RIN4/NOI4"/>
</dbReference>
<dbReference type="AlphaFoldDB" id="A0ABD3JH64"/>
<organism evidence="3 4">
    <name type="scientific">Eucalyptus globulus</name>
    <name type="common">Tasmanian blue gum</name>
    <dbReference type="NCBI Taxonomy" id="34317"/>
    <lineage>
        <taxon>Eukaryota</taxon>
        <taxon>Viridiplantae</taxon>
        <taxon>Streptophyta</taxon>
        <taxon>Embryophyta</taxon>
        <taxon>Tracheophyta</taxon>
        <taxon>Spermatophyta</taxon>
        <taxon>Magnoliopsida</taxon>
        <taxon>eudicotyledons</taxon>
        <taxon>Gunneridae</taxon>
        <taxon>Pentapetalae</taxon>
        <taxon>rosids</taxon>
        <taxon>malvids</taxon>
        <taxon>Myrtales</taxon>
        <taxon>Myrtaceae</taxon>
        <taxon>Myrtoideae</taxon>
        <taxon>Eucalypteae</taxon>
        <taxon>Eucalyptus</taxon>
    </lineage>
</organism>
<feature type="domain" description="RIN4 pathogenic type III effector avirulence factor Avr cleavage site" evidence="2">
    <location>
        <begin position="265"/>
        <end position="298"/>
    </location>
</feature>
<protein>
    <recommendedName>
        <fullName evidence="2">RIN4 pathogenic type III effector avirulence factor Avr cleavage site domain-containing protein</fullName>
    </recommendedName>
</protein>
<evidence type="ECO:0000256" key="1">
    <source>
        <dbReference type="SAM" id="MobiDB-lite"/>
    </source>
</evidence>
<feature type="domain" description="RIN4 pathogenic type III effector avirulence factor Avr cleavage site" evidence="2">
    <location>
        <begin position="4"/>
        <end position="33"/>
    </location>
</feature>
<reference evidence="3 4" key="1">
    <citation type="submission" date="2024-11" db="EMBL/GenBank/DDBJ databases">
        <title>Chromosome-level genome assembly of Eucalyptus globulus Labill. provides insights into its genome evolution.</title>
        <authorList>
            <person name="Li X."/>
        </authorList>
    </citation>
    <scope>NUCLEOTIDE SEQUENCE [LARGE SCALE GENOMIC DNA]</scope>
    <source>
        <strain evidence="3">CL2024</strain>
        <tissue evidence="3">Fresh tender leaves</tissue>
    </source>
</reference>
<feature type="region of interest" description="Disordered" evidence="1">
    <location>
        <begin position="205"/>
        <end position="265"/>
    </location>
</feature>
<name>A0ABD3JH64_EUCGL</name>
<evidence type="ECO:0000313" key="3">
    <source>
        <dbReference type="EMBL" id="KAL3726658.1"/>
    </source>
</evidence>
<dbReference type="Pfam" id="PF05627">
    <property type="entry name" value="AvrRpt-cleavage"/>
    <property type="match status" value="2"/>
</dbReference>
<proteinExistence type="predicted"/>
<dbReference type="EMBL" id="JBJKBG010000008">
    <property type="protein sequence ID" value="KAL3726658.1"/>
    <property type="molecule type" value="Genomic_DNA"/>
</dbReference>
<dbReference type="PANTHER" id="PTHR33159:SF74">
    <property type="entry name" value="RPM1-INTERACTING PROTEIN 4-LIKE"/>
    <property type="match status" value="1"/>
</dbReference>
<accession>A0ABD3JH64</accession>
<dbReference type="PANTHER" id="PTHR33159">
    <property type="entry name" value="RPM1-INTERACTING PROTEIN 4 (RIN4) FAMILY PROTEIN"/>
    <property type="match status" value="1"/>
</dbReference>